<feature type="region of interest" description="Disordered" evidence="1">
    <location>
        <begin position="126"/>
        <end position="155"/>
    </location>
</feature>
<dbReference type="Proteomes" id="UP000664940">
    <property type="component" value="Unassembled WGS sequence"/>
</dbReference>
<proteinExistence type="predicted"/>
<gene>
    <name evidence="2" type="ORF">HJG60_008115</name>
</gene>
<evidence type="ECO:0000256" key="1">
    <source>
        <dbReference type="SAM" id="MobiDB-lite"/>
    </source>
</evidence>
<comment type="caution">
    <text evidence="2">The sequence shown here is derived from an EMBL/GenBank/DDBJ whole genome shotgun (WGS) entry which is preliminary data.</text>
</comment>
<organism evidence="2 3">
    <name type="scientific">Phyllostomus discolor</name>
    <name type="common">pale spear-nosed bat</name>
    <dbReference type="NCBI Taxonomy" id="89673"/>
    <lineage>
        <taxon>Eukaryota</taxon>
        <taxon>Metazoa</taxon>
        <taxon>Chordata</taxon>
        <taxon>Craniata</taxon>
        <taxon>Vertebrata</taxon>
        <taxon>Euteleostomi</taxon>
        <taxon>Mammalia</taxon>
        <taxon>Eutheria</taxon>
        <taxon>Laurasiatheria</taxon>
        <taxon>Chiroptera</taxon>
        <taxon>Yangochiroptera</taxon>
        <taxon>Phyllostomidae</taxon>
        <taxon>Phyllostominae</taxon>
        <taxon>Phyllostomus</taxon>
    </lineage>
</organism>
<sequence length="220" mass="22927">MCVSRSPPDGCCERQSGRYNKRRLPNGLCFLACRGGRRVPPAPLRGARKRPLTQPRIQGLWMAGGAPGLPGRPPSASAGQGVPGPPPPVAVVRPTGVCPRETSVWEVVGALSSWTWRLGDQLSEHLREPVTKRSEPSVLGPRGGGQRGARPSPEEGLVLPATCGRHALERAALCSTPSAWAALPGRLCPGGCAPGAGPGARAAHGEPHPVCLGVRPEVKM</sequence>
<reference evidence="2 3" key="1">
    <citation type="journal article" date="2020" name="Nature">
        <title>Six reference-quality genomes reveal evolution of bat adaptations.</title>
        <authorList>
            <person name="Jebb D."/>
            <person name="Huang Z."/>
            <person name="Pippel M."/>
            <person name="Hughes G.M."/>
            <person name="Lavrichenko K."/>
            <person name="Devanna P."/>
            <person name="Winkler S."/>
            <person name="Jermiin L.S."/>
            <person name="Skirmuntt E.C."/>
            <person name="Katzourakis A."/>
            <person name="Burkitt-Gray L."/>
            <person name="Ray D.A."/>
            <person name="Sullivan K.A.M."/>
            <person name="Roscito J.G."/>
            <person name="Kirilenko B.M."/>
            <person name="Davalos L.M."/>
            <person name="Corthals A.P."/>
            <person name="Power M.L."/>
            <person name="Jones G."/>
            <person name="Ransome R.D."/>
            <person name="Dechmann D.K.N."/>
            <person name="Locatelli A.G."/>
            <person name="Puechmaille S.J."/>
            <person name="Fedrigo O."/>
            <person name="Jarvis E.D."/>
            <person name="Hiller M."/>
            <person name="Vernes S.C."/>
            <person name="Myers E.W."/>
            <person name="Teeling E.C."/>
        </authorList>
    </citation>
    <scope>NUCLEOTIDE SEQUENCE [LARGE SCALE GENOMIC DNA]</scope>
    <source>
        <strain evidence="2">Bat1K_MPI-CBG_1</strain>
    </source>
</reference>
<evidence type="ECO:0000313" key="3">
    <source>
        <dbReference type="Proteomes" id="UP000664940"/>
    </source>
</evidence>
<name>A0A833Z900_9CHIR</name>
<accession>A0A833Z900</accession>
<feature type="compositionally biased region" description="Basic and acidic residues" evidence="1">
    <location>
        <begin position="126"/>
        <end position="135"/>
    </location>
</feature>
<feature type="region of interest" description="Disordered" evidence="1">
    <location>
        <begin position="66"/>
        <end position="85"/>
    </location>
</feature>
<protein>
    <submittedName>
        <fullName evidence="2">Uncharacterized protein</fullName>
    </submittedName>
</protein>
<evidence type="ECO:0000313" key="2">
    <source>
        <dbReference type="EMBL" id="KAF6088259.1"/>
    </source>
</evidence>
<dbReference type="AlphaFoldDB" id="A0A833Z900"/>
<dbReference type="EMBL" id="JABVXQ010000010">
    <property type="protein sequence ID" value="KAF6088259.1"/>
    <property type="molecule type" value="Genomic_DNA"/>
</dbReference>